<protein>
    <submittedName>
        <fullName evidence="3">Uncharacterized protein</fullName>
    </submittedName>
</protein>
<dbReference type="AlphaFoldDB" id="A0A0F7VDQ9"/>
<dbReference type="CDD" id="cd22191">
    <property type="entry name" value="DPBB_RlpA_EXP_N-like"/>
    <property type="match status" value="1"/>
</dbReference>
<proteinExistence type="predicted"/>
<name>A0A0F7VDQ9_PENBI</name>
<keyword evidence="2" id="KW-0732">Signal</keyword>
<accession>A0A0F7VDQ9</accession>
<organism evidence="3 4">
    <name type="scientific">Penicillium brasilianum</name>
    <dbReference type="NCBI Taxonomy" id="104259"/>
    <lineage>
        <taxon>Eukaryota</taxon>
        <taxon>Fungi</taxon>
        <taxon>Dikarya</taxon>
        <taxon>Ascomycota</taxon>
        <taxon>Pezizomycotina</taxon>
        <taxon>Eurotiomycetes</taxon>
        <taxon>Eurotiomycetidae</taxon>
        <taxon>Eurotiales</taxon>
        <taxon>Aspergillaceae</taxon>
        <taxon>Penicillium</taxon>
    </lineage>
</organism>
<sequence length="255" mass="25949">MMFQSAAAAGLLFTLGASAQSVVSSGQGFGTYYYDIDQVDACGTTFEYQNQGGIMCSSETLLSLDAMDTNYVVAMNNTQLGADPSKYCGKKVVVTVNGQKSDLPLFIGDGCQRCGTGSSTSDTWNAQGAPGLDFSYSVLDQLSGGSACNDGHVEISWEILDETIYNIDGSSSGFTSSSGSSGSSSSGSQSATPTTMATSASAAAQATASSSTSCSDNAWQCNGDVLEQCIGSAWTPRSTCAAGTSCKGGSSPYCS</sequence>
<dbReference type="SUPFAM" id="SSF50685">
    <property type="entry name" value="Barwin-like endoglucanases"/>
    <property type="match status" value="1"/>
</dbReference>
<feature type="chain" id="PRO_5002524002" evidence="2">
    <location>
        <begin position="20"/>
        <end position="255"/>
    </location>
</feature>
<dbReference type="Gene3D" id="2.40.40.10">
    <property type="entry name" value="RlpA-like domain"/>
    <property type="match status" value="1"/>
</dbReference>
<dbReference type="STRING" id="104259.A0A0F7VDQ9"/>
<dbReference type="OrthoDB" id="2564987at2759"/>
<dbReference type="Proteomes" id="UP000042958">
    <property type="component" value="Unassembled WGS sequence"/>
</dbReference>
<feature type="signal peptide" evidence="2">
    <location>
        <begin position="1"/>
        <end position="19"/>
    </location>
</feature>
<dbReference type="InterPro" id="IPR036908">
    <property type="entry name" value="RlpA-like_sf"/>
</dbReference>
<keyword evidence="4" id="KW-1185">Reference proteome</keyword>
<evidence type="ECO:0000256" key="1">
    <source>
        <dbReference type="SAM" id="MobiDB-lite"/>
    </source>
</evidence>
<evidence type="ECO:0000313" key="4">
    <source>
        <dbReference type="Proteomes" id="UP000042958"/>
    </source>
</evidence>
<feature type="region of interest" description="Disordered" evidence="1">
    <location>
        <begin position="176"/>
        <end position="196"/>
    </location>
</feature>
<dbReference type="EMBL" id="CDHK01000004">
    <property type="protein sequence ID" value="CEO60119.1"/>
    <property type="molecule type" value="Genomic_DNA"/>
</dbReference>
<evidence type="ECO:0000256" key="2">
    <source>
        <dbReference type="SAM" id="SignalP"/>
    </source>
</evidence>
<evidence type="ECO:0000313" key="3">
    <source>
        <dbReference type="EMBL" id="CEO60119.1"/>
    </source>
</evidence>
<gene>
    <name evidence="3" type="ORF">PMG11_04759</name>
</gene>
<reference evidence="4" key="1">
    <citation type="journal article" date="2015" name="Genome Announc.">
        <title>Draft genome sequence of the fungus Penicillium brasilianum MG11.</title>
        <authorList>
            <person name="Horn F."/>
            <person name="Linde J."/>
            <person name="Mattern D.J."/>
            <person name="Walther G."/>
            <person name="Guthke R."/>
            <person name="Brakhage A.A."/>
            <person name="Valiante V."/>
        </authorList>
    </citation>
    <scope>NUCLEOTIDE SEQUENCE [LARGE SCALE GENOMIC DNA]</scope>
    <source>
        <strain evidence="4">MG11</strain>
    </source>
</reference>